<evidence type="ECO:0000256" key="1">
    <source>
        <dbReference type="SAM" id="MobiDB-lite"/>
    </source>
</evidence>
<dbReference type="Proteomes" id="UP000772434">
    <property type="component" value="Unassembled WGS sequence"/>
</dbReference>
<dbReference type="OrthoDB" id="3066258at2759"/>
<proteinExistence type="predicted"/>
<feature type="region of interest" description="Disordered" evidence="1">
    <location>
        <begin position="135"/>
        <end position="163"/>
    </location>
</feature>
<name>A0A9P5Q7H4_9AGAR</name>
<reference evidence="2" key="1">
    <citation type="submission" date="2020-11" db="EMBL/GenBank/DDBJ databases">
        <authorList>
            <consortium name="DOE Joint Genome Institute"/>
            <person name="Ahrendt S."/>
            <person name="Riley R."/>
            <person name="Andreopoulos W."/>
            <person name="Labutti K."/>
            <person name="Pangilinan J."/>
            <person name="Ruiz-Duenas F.J."/>
            <person name="Barrasa J.M."/>
            <person name="Sanchez-Garcia M."/>
            <person name="Camarero S."/>
            <person name="Miyauchi S."/>
            <person name="Serrano A."/>
            <person name="Linde D."/>
            <person name="Babiker R."/>
            <person name="Drula E."/>
            <person name="Ayuso-Fernandez I."/>
            <person name="Pacheco R."/>
            <person name="Padilla G."/>
            <person name="Ferreira P."/>
            <person name="Barriuso J."/>
            <person name="Kellner H."/>
            <person name="Castanera R."/>
            <person name="Alfaro M."/>
            <person name="Ramirez L."/>
            <person name="Pisabarro A.G."/>
            <person name="Kuo A."/>
            <person name="Tritt A."/>
            <person name="Lipzen A."/>
            <person name="He G."/>
            <person name="Yan M."/>
            <person name="Ng V."/>
            <person name="Cullen D."/>
            <person name="Martin F."/>
            <person name="Rosso M.-N."/>
            <person name="Henrissat B."/>
            <person name="Hibbett D."/>
            <person name="Martinez A.T."/>
            <person name="Grigoriev I.V."/>
        </authorList>
    </citation>
    <scope>NUCLEOTIDE SEQUENCE</scope>
    <source>
        <strain evidence="2">AH 40177</strain>
    </source>
</reference>
<dbReference type="AlphaFoldDB" id="A0A9P5Q7H4"/>
<sequence>MSSIAVSNTRFVHFNDEPSKPPSDRSRIDGLVYPRVAQIKGEANSRKSFDLCWKFDCLSAASRVSSVGIVEAEHVTPRIPVSRSPRISFAQRISENLTTPKLLSSPNLPSTPLSNIFYHDNPVLRARPSLCSSRFSGDSSSLDGSSAYSYSTSNSGSSSDSDL</sequence>
<gene>
    <name evidence="2" type="ORF">BDP27DRAFT_879318</name>
</gene>
<organism evidence="2 3">
    <name type="scientific">Rhodocollybia butyracea</name>
    <dbReference type="NCBI Taxonomy" id="206335"/>
    <lineage>
        <taxon>Eukaryota</taxon>
        <taxon>Fungi</taxon>
        <taxon>Dikarya</taxon>
        <taxon>Basidiomycota</taxon>
        <taxon>Agaricomycotina</taxon>
        <taxon>Agaricomycetes</taxon>
        <taxon>Agaricomycetidae</taxon>
        <taxon>Agaricales</taxon>
        <taxon>Marasmiineae</taxon>
        <taxon>Omphalotaceae</taxon>
        <taxon>Rhodocollybia</taxon>
    </lineage>
</organism>
<keyword evidence="3" id="KW-1185">Reference proteome</keyword>
<protein>
    <submittedName>
        <fullName evidence="2">Uncharacterized protein</fullName>
    </submittedName>
</protein>
<comment type="caution">
    <text evidence="2">The sequence shown here is derived from an EMBL/GenBank/DDBJ whole genome shotgun (WGS) entry which is preliminary data.</text>
</comment>
<accession>A0A9P5Q7H4</accession>
<evidence type="ECO:0000313" key="3">
    <source>
        <dbReference type="Proteomes" id="UP000772434"/>
    </source>
</evidence>
<dbReference type="EMBL" id="JADNRY010000007">
    <property type="protein sequence ID" value="KAF9076040.1"/>
    <property type="molecule type" value="Genomic_DNA"/>
</dbReference>
<evidence type="ECO:0000313" key="2">
    <source>
        <dbReference type="EMBL" id="KAF9076040.1"/>
    </source>
</evidence>